<dbReference type="SUPFAM" id="SSF117782">
    <property type="entry name" value="YbjQ-like"/>
    <property type="match status" value="1"/>
</dbReference>
<dbReference type="InterPro" id="IPR002765">
    <property type="entry name" value="UPF0145_YbjQ-like"/>
</dbReference>
<accession>A0ABX7GZE5</accession>
<gene>
    <name evidence="3" type="ORF">ISN74_07650</name>
</gene>
<name>A0ABX7GZE5_9GAMM</name>
<dbReference type="Proteomes" id="UP000663181">
    <property type="component" value="Chromosome"/>
</dbReference>
<organism evidence="3 4">
    <name type="scientific">Dyella caseinilytica</name>
    <dbReference type="NCBI Taxonomy" id="1849581"/>
    <lineage>
        <taxon>Bacteria</taxon>
        <taxon>Pseudomonadati</taxon>
        <taxon>Pseudomonadota</taxon>
        <taxon>Gammaproteobacteria</taxon>
        <taxon>Lysobacterales</taxon>
        <taxon>Rhodanobacteraceae</taxon>
        <taxon>Dyella</taxon>
    </lineage>
</organism>
<sequence>MSWFNRFRGNASLPSTPDSAQQDFAGDAAERLKKWESALLHHHLPDFVKHRLAEAGNGKLPWIATMTPVELAQTHRYRVRPIAMVSGTCWYHFGYSWTNGHINGWHTALQRMKQEAVAAGANAIIDVRMRKIELEVESSMDFTVIGTAIRIEDMPPNPEPVVATVSALEFMRLLEAGIVPTGIAIGAHYEWLTNWQGSLMPLDARGGWLNQPLTTLGNFWERVRKKALSELRQDVHKYGNGALAHIHFGELLKVEDDNNPRYLGRHIVIATVTDGERYRSVPHDIRHVVDMCDGPSPLIKPRPSTHNVYDTNQEEGSI</sequence>
<feature type="region of interest" description="Disordered" evidence="2">
    <location>
        <begin position="1"/>
        <end position="22"/>
    </location>
</feature>
<evidence type="ECO:0000313" key="3">
    <source>
        <dbReference type="EMBL" id="QRN55194.1"/>
    </source>
</evidence>
<dbReference type="EMBL" id="CP064030">
    <property type="protein sequence ID" value="QRN55194.1"/>
    <property type="molecule type" value="Genomic_DNA"/>
</dbReference>
<feature type="compositionally biased region" description="Polar residues" evidence="2">
    <location>
        <begin position="304"/>
        <end position="318"/>
    </location>
</feature>
<feature type="region of interest" description="Disordered" evidence="2">
    <location>
        <begin position="296"/>
        <end position="318"/>
    </location>
</feature>
<evidence type="ECO:0000313" key="4">
    <source>
        <dbReference type="Proteomes" id="UP000663181"/>
    </source>
</evidence>
<dbReference type="Gene3D" id="3.30.110.70">
    <property type="entry name" value="Hypothetical protein apc22750. Chain B"/>
    <property type="match status" value="1"/>
</dbReference>
<dbReference type="InterPro" id="IPR035439">
    <property type="entry name" value="UPF0145_dom_sf"/>
</dbReference>
<keyword evidence="4" id="KW-1185">Reference proteome</keyword>
<comment type="similarity">
    <text evidence="1">Belongs to the UPF0145 family.</text>
</comment>
<evidence type="ECO:0000256" key="2">
    <source>
        <dbReference type="SAM" id="MobiDB-lite"/>
    </source>
</evidence>
<evidence type="ECO:0000256" key="1">
    <source>
        <dbReference type="ARBA" id="ARBA00010751"/>
    </source>
</evidence>
<reference evidence="3 4" key="1">
    <citation type="submission" date="2020-10" db="EMBL/GenBank/DDBJ databases">
        <title>Phylogeny of dyella-like bacteria.</title>
        <authorList>
            <person name="Fu J."/>
        </authorList>
    </citation>
    <scope>NUCLEOTIDE SEQUENCE [LARGE SCALE GENOMIC DNA]</scope>
    <source>
        <strain evidence="3 4">DHOB09</strain>
    </source>
</reference>
<dbReference type="RefSeq" id="WP_188798763.1">
    <property type="nucleotide sequence ID" value="NZ_BMIZ01000001.1"/>
</dbReference>
<proteinExistence type="inferred from homology"/>
<feature type="compositionally biased region" description="Polar residues" evidence="2">
    <location>
        <begin position="12"/>
        <end position="22"/>
    </location>
</feature>
<dbReference type="Pfam" id="PF01906">
    <property type="entry name" value="YbjQ_1"/>
    <property type="match status" value="1"/>
</dbReference>
<protein>
    <submittedName>
        <fullName evidence="3">Heavy metal-binding domain-containing protein</fullName>
    </submittedName>
</protein>